<accession>A0A3B0PGE2</accession>
<dbReference type="EC" id="6.1.1.17" evidence="1"/>
<reference evidence="2" key="3">
    <citation type="submission" date="2022-10" db="EMBL/GenBank/DDBJ databases">
        <authorList>
            <person name="Wei X."/>
        </authorList>
    </citation>
    <scope>NUCLEOTIDE SEQUENCE</scope>
    <source>
        <strain evidence="2">SD2</strain>
    </source>
</reference>
<keyword evidence="1" id="KW-0436">Ligase</keyword>
<dbReference type="Gene3D" id="2.40.128.20">
    <property type="match status" value="1"/>
</dbReference>
<dbReference type="GeneID" id="93529912"/>
<dbReference type="EMBL" id="LS991953">
    <property type="protein sequence ID" value="SYV92464.1"/>
    <property type="molecule type" value="Genomic_DNA"/>
</dbReference>
<name>A0A3B0PGE2_MYCSY</name>
<reference evidence="1" key="2">
    <citation type="submission" date="2018-06" db="EMBL/GenBank/DDBJ databases">
        <authorList>
            <consortium name="Pathogen Informatics"/>
            <person name="Doyle S."/>
        </authorList>
    </citation>
    <scope>NUCLEOTIDE SEQUENCE</scope>
    <source>
        <strain evidence="1">NCTC10124</strain>
    </source>
</reference>
<dbReference type="InterPro" id="IPR012674">
    <property type="entry name" value="Calycin"/>
</dbReference>
<dbReference type="EMBL" id="CP107525">
    <property type="protein sequence ID" value="UZW64581.1"/>
    <property type="molecule type" value="Genomic_DNA"/>
</dbReference>
<dbReference type="Proteomes" id="UP000259328">
    <property type="component" value="Chromosome"/>
</dbReference>
<dbReference type="AlphaFoldDB" id="A0A3B0PGE2"/>
<evidence type="ECO:0000313" key="3">
    <source>
        <dbReference type="Proteomes" id="UP000259328"/>
    </source>
</evidence>
<dbReference type="Proteomes" id="UP001164481">
    <property type="component" value="Chromosome"/>
</dbReference>
<protein>
    <submittedName>
        <fullName evidence="1">Glutamyl-tRNA synthetase</fullName>
        <ecNumber evidence="1">6.1.1.17</ecNumber>
    </submittedName>
</protein>
<dbReference type="RefSeq" id="WP_020003095.1">
    <property type="nucleotide sequence ID" value="NZ_CP034544.1"/>
</dbReference>
<organism evidence="1 3">
    <name type="scientific">Mycoplasmopsis synoviae</name>
    <name type="common">Mycoplasma synoviae</name>
    <dbReference type="NCBI Taxonomy" id="2109"/>
    <lineage>
        <taxon>Bacteria</taxon>
        <taxon>Bacillati</taxon>
        <taxon>Mycoplasmatota</taxon>
        <taxon>Mycoplasmoidales</taxon>
        <taxon>Metamycoplasmataceae</taxon>
        <taxon>Mycoplasmopsis</taxon>
    </lineage>
</organism>
<sequence length="132" mass="15474">MKINFKSTILQNGETKEFDFTAPVDIDRYEDMDTFSFTEPTQNVANRIEISHKKINIFAGPTTLFIEKDKNLASPFILNTPDGKVMEVNFYTRLLNLEIDPLNKYKFEYILYRLNDYQEDVIGNFKIELTIS</sequence>
<reference evidence="2" key="4">
    <citation type="submission" date="2022-11" db="EMBL/GenBank/DDBJ databases">
        <title>complete genomes of mycoplasma synoviae ZX313 strain and SD2 strain.</title>
        <authorList>
            <person name="Zhong Q."/>
        </authorList>
    </citation>
    <scope>NUCLEOTIDE SEQUENCE</scope>
    <source>
        <strain evidence="2">SD2</strain>
    </source>
</reference>
<reference evidence="3" key="1">
    <citation type="submission" date="2018-06" db="EMBL/GenBank/DDBJ databases">
        <authorList>
            <consortium name="Pathogen Informatics"/>
        </authorList>
    </citation>
    <scope>NUCLEOTIDE SEQUENCE [LARGE SCALE GENOMIC DNA]</scope>
    <source>
        <strain evidence="3">NCTC10124</strain>
    </source>
</reference>
<dbReference type="GO" id="GO:0004818">
    <property type="term" value="F:glutamate-tRNA ligase activity"/>
    <property type="evidence" value="ECO:0007669"/>
    <property type="project" value="UniProtKB-EC"/>
</dbReference>
<proteinExistence type="predicted"/>
<evidence type="ECO:0000313" key="1">
    <source>
        <dbReference type="EMBL" id="SYV92464.1"/>
    </source>
</evidence>
<gene>
    <name evidence="1" type="ORF">NCTC10124_00188</name>
    <name evidence="2" type="ORF">OIE46_00610</name>
</gene>
<dbReference type="SUPFAM" id="SSF50814">
    <property type="entry name" value="Lipocalins"/>
    <property type="match status" value="1"/>
</dbReference>
<evidence type="ECO:0000313" key="2">
    <source>
        <dbReference type="EMBL" id="UZW64581.1"/>
    </source>
</evidence>
<keyword evidence="1" id="KW-0030">Aminoacyl-tRNA synthetase</keyword>